<evidence type="ECO:0000256" key="1">
    <source>
        <dbReference type="SAM" id="SignalP"/>
    </source>
</evidence>
<evidence type="ECO:0000259" key="2">
    <source>
        <dbReference type="Pfam" id="PF11396"/>
    </source>
</evidence>
<keyword evidence="4" id="KW-1185">Reference proteome</keyword>
<feature type="domain" description="Putative beta-lactamase-inhibitor-like PepSY-like" evidence="2">
    <location>
        <begin position="53"/>
        <end position="141"/>
    </location>
</feature>
<dbReference type="InterPro" id="IPR021533">
    <property type="entry name" value="PepSY-like"/>
</dbReference>
<organism evidence="3 4">
    <name type="scientific">Bizionia gelidisalsuginis</name>
    <dbReference type="NCBI Taxonomy" id="291188"/>
    <lineage>
        <taxon>Bacteria</taxon>
        <taxon>Pseudomonadati</taxon>
        <taxon>Bacteroidota</taxon>
        <taxon>Flavobacteriia</taxon>
        <taxon>Flavobacteriales</taxon>
        <taxon>Flavobacteriaceae</taxon>
        <taxon>Bizionia</taxon>
    </lineage>
</organism>
<dbReference type="SUPFAM" id="SSF160574">
    <property type="entry name" value="BT0923-like"/>
    <property type="match status" value="1"/>
</dbReference>
<protein>
    <recommendedName>
        <fullName evidence="2">Putative beta-lactamase-inhibitor-like PepSY-like domain-containing protein</fullName>
    </recommendedName>
</protein>
<gene>
    <name evidence="3" type="ORF">ES677_10150</name>
</gene>
<dbReference type="Proteomes" id="UP000323621">
    <property type="component" value="Unassembled WGS sequence"/>
</dbReference>
<evidence type="ECO:0000313" key="3">
    <source>
        <dbReference type="EMBL" id="TYC11424.1"/>
    </source>
</evidence>
<reference evidence="3 4" key="1">
    <citation type="submission" date="2019-08" db="EMBL/GenBank/DDBJ databases">
        <title>Genomes of Antarctic Bizionia species.</title>
        <authorList>
            <person name="Bowman J.P."/>
        </authorList>
    </citation>
    <scope>NUCLEOTIDE SEQUENCE [LARGE SCALE GENOMIC DNA]</scope>
    <source>
        <strain evidence="3 4">IC164</strain>
    </source>
</reference>
<accession>A0ABY3M9L7</accession>
<dbReference type="Gene3D" id="3.10.450.360">
    <property type="match status" value="1"/>
</dbReference>
<proteinExistence type="predicted"/>
<comment type="caution">
    <text evidence="3">The sequence shown here is derived from an EMBL/GenBank/DDBJ whole genome shotgun (WGS) entry which is preliminary data.</text>
</comment>
<evidence type="ECO:0000313" key="4">
    <source>
        <dbReference type="Proteomes" id="UP000323621"/>
    </source>
</evidence>
<sequence length="146" mass="16352">MKNSVIVVLALLATATLSAQDLKMTDLPANLTNNFQKVYPGVTDIEWEMDGMNYKVEFDEGSNEHEIWYNTNGDIIRMESEMNATQLPTAVASTLRSKYADYSIDSIEKIESAGNTTYKVEIEEGFFTEKTVVFDAKGNVVSEMND</sequence>
<dbReference type="Pfam" id="PF11396">
    <property type="entry name" value="PepSY_like"/>
    <property type="match status" value="1"/>
</dbReference>
<keyword evidence="1" id="KW-0732">Signal</keyword>
<feature type="signal peptide" evidence="1">
    <location>
        <begin position="1"/>
        <end position="19"/>
    </location>
</feature>
<dbReference type="EMBL" id="VSKN01000012">
    <property type="protein sequence ID" value="TYC11424.1"/>
    <property type="molecule type" value="Genomic_DNA"/>
</dbReference>
<dbReference type="RefSeq" id="WP_148381176.1">
    <property type="nucleotide sequence ID" value="NZ_VSKN01000012.1"/>
</dbReference>
<feature type="chain" id="PRO_5046092903" description="Putative beta-lactamase-inhibitor-like PepSY-like domain-containing protein" evidence="1">
    <location>
        <begin position="20"/>
        <end position="146"/>
    </location>
</feature>
<name>A0ABY3M9L7_9FLAO</name>